<evidence type="ECO:0000313" key="2">
    <source>
        <dbReference type="Proteomes" id="UP000006038"/>
    </source>
</evidence>
<proteinExistence type="predicted"/>
<accession>J3LCQ4</accession>
<reference evidence="1" key="1">
    <citation type="submission" date="2013-04" db="UniProtKB">
        <authorList>
            <consortium name="EnsemblPlants"/>
        </authorList>
    </citation>
    <scope>IDENTIFICATION</scope>
</reference>
<dbReference type="Proteomes" id="UP000006038">
    <property type="component" value="Unassembled WGS sequence"/>
</dbReference>
<dbReference type="HOGENOM" id="CLU_2389698_0_0_1"/>
<organism evidence="1">
    <name type="scientific">Oryza brachyantha</name>
    <name type="common">malo sina</name>
    <dbReference type="NCBI Taxonomy" id="4533"/>
    <lineage>
        <taxon>Eukaryota</taxon>
        <taxon>Viridiplantae</taxon>
        <taxon>Streptophyta</taxon>
        <taxon>Embryophyta</taxon>
        <taxon>Tracheophyta</taxon>
        <taxon>Spermatophyta</taxon>
        <taxon>Magnoliopsida</taxon>
        <taxon>Liliopsida</taxon>
        <taxon>Poales</taxon>
        <taxon>Poaceae</taxon>
        <taxon>BOP clade</taxon>
        <taxon>Oryzoideae</taxon>
        <taxon>Oryzeae</taxon>
        <taxon>Oryzinae</taxon>
        <taxon>Oryza</taxon>
    </lineage>
</organism>
<keyword evidence="2" id="KW-1185">Reference proteome</keyword>
<protein>
    <submittedName>
        <fullName evidence="1">Uncharacterized protein</fullName>
    </submittedName>
</protein>
<evidence type="ECO:0000313" key="1">
    <source>
        <dbReference type="EnsemblPlants" id="OB02G24210.1"/>
    </source>
</evidence>
<name>J3LCQ4_ORYBR</name>
<dbReference type="Gramene" id="OB02G24210.1">
    <property type="protein sequence ID" value="OB02G24210.1"/>
    <property type="gene ID" value="OB02G24210"/>
</dbReference>
<dbReference type="AlphaFoldDB" id="J3LCQ4"/>
<dbReference type="EnsemblPlants" id="OB02G24210.1">
    <property type="protein sequence ID" value="OB02G24210.1"/>
    <property type="gene ID" value="OB02G24210"/>
</dbReference>
<sequence length="94" mass="10358">MTLSRASTTTLRHPMRTMRLGYLDINFPTSATMTMATLRTASSTTALSHPSLWLCQQWRKGLSFVLSTLAGFFSSPGVRAAHVWTAGGCWRYGS</sequence>